<reference evidence="2" key="1">
    <citation type="journal article" date="2020" name="Stud. Mycol.">
        <title>101 Dothideomycetes genomes: A test case for predicting lifestyles and emergence of pathogens.</title>
        <authorList>
            <person name="Haridas S."/>
            <person name="Albert R."/>
            <person name="Binder M."/>
            <person name="Bloem J."/>
            <person name="LaButti K."/>
            <person name="Salamov A."/>
            <person name="Andreopoulos B."/>
            <person name="Baker S."/>
            <person name="Barry K."/>
            <person name="Bills G."/>
            <person name="Bluhm B."/>
            <person name="Cannon C."/>
            <person name="Castanera R."/>
            <person name="Culley D."/>
            <person name="Daum C."/>
            <person name="Ezra D."/>
            <person name="Gonzalez J."/>
            <person name="Henrissat B."/>
            <person name="Kuo A."/>
            <person name="Liang C."/>
            <person name="Lipzen A."/>
            <person name="Lutzoni F."/>
            <person name="Magnuson J."/>
            <person name="Mondo S."/>
            <person name="Nolan M."/>
            <person name="Ohm R."/>
            <person name="Pangilinan J."/>
            <person name="Park H.-J."/>
            <person name="Ramirez L."/>
            <person name="Alfaro M."/>
            <person name="Sun H."/>
            <person name="Tritt A."/>
            <person name="Yoshinaga Y."/>
            <person name="Zwiers L.-H."/>
            <person name="Turgeon B."/>
            <person name="Goodwin S."/>
            <person name="Spatafora J."/>
            <person name="Crous P."/>
            <person name="Grigoriev I."/>
        </authorList>
    </citation>
    <scope>NUCLEOTIDE SEQUENCE [LARGE SCALE GENOMIC DNA]</scope>
    <source>
        <strain evidence="2">CBS 304.66</strain>
    </source>
</reference>
<sequence length="173" mass="18726">MGALMPFVDIGAHQFWLVLNAAWSRRTSWLGAGRASGRASLIPRGGTGFGIRCNDKYSGDQTIGVYPTRKRHSTSFAAAPLASRGLQKGGRASPRPVSLPESIFEGWRRGSMCHVAAAIPRLRSLAAMPGINVEGVNDEEIAQPGERGASHRSKTLTVCHLAARLSFTMEWWP</sequence>
<comment type="caution">
    <text evidence="1">The sequence shown here is derived from an EMBL/GenBank/DDBJ whole genome shotgun (WGS) entry which is preliminary data.</text>
</comment>
<gene>
    <name evidence="1" type="ORF">CC78DRAFT_585592</name>
</gene>
<proteinExistence type="predicted"/>
<name>A0A9P4N5Q9_9PLEO</name>
<evidence type="ECO:0000313" key="1">
    <source>
        <dbReference type="EMBL" id="KAF2259736.1"/>
    </source>
</evidence>
<dbReference type="EMBL" id="ML986699">
    <property type="protein sequence ID" value="KAF2259736.1"/>
    <property type="molecule type" value="Genomic_DNA"/>
</dbReference>
<keyword evidence="2" id="KW-1185">Reference proteome</keyword>
<evidence type="ECO:0000313" key="2">
    <source>
        <dbReference type="Proteomes" id="UP000800093"/>
    </source>
</evidence>
<protein>
    <submittedName>
        <fullName evidence="1">Uncharacterized protein</fullName>
    </submittedName>
</protein>
<dbReference type="Proteomes" id="UP000800093">
    <property type="component" value="Unassembled WGS sequence"/>
</dbReference>
<accession>A0A9P4N5Q9</accession>
<dbReference type="AlphaFoldDB" id="A0A9P4N5Q9"/>
<organism evidence="1 2">
    <name type="scientific">Lojkania enalia</name>
    <dbReference type="NCBI Taxonomy" id="147567"/>
    <lineage>
        <taxon>Eukaryota</taxon>
        <taxon>Fungi</taxon>
        <taxon>Dikarya</taxon>
        <taxon>Ascomycota</taxon>
        <taxon>Pezizomycotina</taxon>
        <taxon>Dothideomycetes</taxon>
        <taxon>Pleosporomycetidae</taxon>
        <taxon>Pleosporales</taxon>
        <taxon>Pleosporales incertae sedis</taxon>
        <taxon>Lojkania</taxon>
    </lineage>
</organism>